<evidence type="ECO:0000313" key="2">
    <source>
        <dbReference type="Proteomes" id="UP000176944"/>
    </source>
</evidence>
<dbReference type="EMBL" id="CP017708">
    <property type="protein sequence ID" value="AOY84196.1"/>
    <property type="molecule type" value="Genomic_DNA"/>
</dbReference>
<evidence type="ECO:0000313" key="1">
    <source>
        <dbReference type="EMBL" id="AOY84196.1"/>
    </source>
</evidence>
<reference evidence="2" key="1">
    <citation type="submission" date="2016-10" db="EMBL/GenBank/DDBJ databases">
        <title>Comparative genomics uncovers the prolific and rare metabolic potential of the cyanobacterial genus Moorea.</title>
        <authorList>
            <person name="Leao T."/>
            <person name="Castelao G."/>
            <person name="Korobeynikov A."/>
            <person name="Monroe E.A."/>
            <person name="Podell S."/>
            <person name="Glukhov E."/>
            <person name="Allen E."/>
            <person name="Gerwick W.H."/>
            <person name="Gerwick L."/>
        </authorList>
    </citation>
    <scope>NUCLEOTIDE SEQUENCE [LARGE SCALE GENOMIC DNA]</scope>
    <source>
        <strain evidence="2">JHB</strain>
    </source>
</reference>
<dbReference type="AlphaFoldDB" id="A0A1D9G952"/>
<organism evidence="1 2">
    <name type="scientific">Moorena producens (strain JHB)</name>
    <dbReference type="NCBI Taxonomy" id="1454205"/>
    <lineage>
        <taxon>Bacteria</taxon>
        <taxon>Bacillati</taxon>
        <taxon>Cyanobacteriota</taxon>
        <taxon>Cyanophyceae</taxon>
        <taxon>Coleofasciculales</taxon>
        <taxon>Coleofasciculaceae</taxon>
        <taxon>Moorena</taxon>
    </lineage>
</organism>
<dbReference type="Proteomes" id="UP000176944">
    <property type="component" value="Chromosome"/>
</dbReference>
<accession>A0A1D9G952</accession>
<gene>
    <name evidence="1" type="ORF">BJP36_33975</name>
</gene>
<sequence length="116" mass="13258">MYTISTESPTQSNLRRLELLLEYCQLAARPTLSVSDSNRMAEILELAEADQILNLLIDKADLVIAKQFSWLSDNDIDTYKNQIAKLEEYLEIFVSQKSPKTSETLRHKFACFTGNP</sequence>
<proteinExistence type="predicted"/>
<protein>
    <submittedName>
        <fullName evidence="1">Uncharacterized protein</fullName>
    </submittedName>
</protein>
<name>A0A1D9G952_MOOP1</name>